<proteinExistence type="predicted"/>
<evidence type="ECO:0000259" key="7">
    <source>
        <dbReference type="PROSITE" id="PS51007"/>
    </source>
</evidence>
<organism evidence="8 9">
    <name type="scientific">Cereibacter changlensis</name>
    <dbReference type="NCBI Taxonomy" id="402884"/>
    <lineage>
        <taxon>Bacteria</taxon>
        <taxon>Pseudomonadati</taxon>
        <taxon>Pseudomonadota</taxon>
        <taxon>Alphaproteobacteria</taxon>
        <taxon>Rhodobacterales</taxon>
        <taxon>Paracoccaceae</taxon>
        <taxon>Cereibacter</taxon>
    </lineage>
</organism>
<dbReference type="GO" id="GO:0020037">
    <property type="term" value="F:heme binding"/>
    <property type="evidence" value="ECO:0007669"/>
    <property type="project" value="InterPro"/>
</dbReference>
<evidence type="ECO:0000256" key="2">
    <source>
        <dbReference type="ARBA" id="ARBA00022617"/>
    </source>
</evidence>
<comment type="caution">
    <text evidence="8">The sequence shown here is derived from an EMBL/GenBank/DDBJ whole genome shotgun (WGS) entry which is preliminary data.</text>
</comment>
<dbReference type="PANTHER" id="PTHR33751:SF9">
    <property type="entry name" value="CYTOCHROME C4"/>
    <property type="match status" value="1"/>
</dbReference>
<gene>
    <name evidence="8" type="ORF">LX76_01319</name>
</gene>
<dbReference type="PANTHER" id="PTHR33751">
    <property type="entry name" value="CBB3-TYPE CYTOCHROME C OXIDASE SUBUNIT FIXP"/>
    <property type="match status" value="1"/>
</dbReference>
<dbReference type="EMBL" id="QKZS01000003">
    <property type="protein sequence ID" value="PZX56290.1"/>
    <property type="molecule type" value="Genomic_DNA"/>
</dbReference>
<protein>
    <submittedName>
        <fullName evidence="8">Cytochrome c oxidase subunit 1</fullName>
    </submittedName>
</protein>
<evidence type="ECO:0000256" key="6">
    <source>
        <dbReference type="PROSITE-ProRule" id="PRU00433"/>
    </source>
</evidence>
<dbReference type="InterPro" id="IPR009056">
    <property type="entry name" value="Cyt_c-like_dom"/>
</dbReference>
<feature type="domain" description="Cytochrome c" evidence="7">
    <location>
        <begin position="68"/>
        <end position="153"/>
    </location>
</feature>
<sequence>MKTVLKTTVALAGLALLAGLAVVFLGLFNTSARNGHLPLVAPVLHTTFRNSVELRAPPPSEVPELDEARAALGARHYDTACKICHGAPGQPRSATIRAMVPQPPPIAEAVSDWAPNELGWIVREGVKMSGMPGWPSTRDDEVWALVAFLTRVPGMAAEDYARLTAPPPVEGPEGVTYCAGCHGAEGVSGNPHIPRLDILSADYIALSLRSYAEGERQSGIMAQAVSLVPEQALADYVAHFAASPAGEAPEAPADPGGGLVERGRALALATDTSRKVPACSACHGPSREARSDAPRLAGQYAPYLDRQLRLWRNGLRGGGPRANIMREAAARLTDEDIAALAAFYASSGDQTAQ</sequence>
<keyword evidence="5 6" id="KW-0408">Iron</keyword>
<dbReference type="GO" id="GO:0009055">
    <property type="term" value="F:electron transfer activity"/>
    <property type="evidence" value="ECO:0007669"/>
    <property type="project" value="InterPro"/>
</dbReference>
<feature type="domain" description="Cytochrome c" evidence="7">
    <location>
        <begin position="258"/>
        <end position="348"/>
    </location>
</feature>
<evidence type="ECO:0000256" key="5">
    <source>
        <dbReference type="ARBA" id="ARBA00023004"/>
    </source>
</evidence>
<dbReference type="InterPro" id="IPR036909">
    <property type="entry name" value="Cyt_c-like_dom_sf"/>
</dbReference>
<evidence type="ECO:0000256" key="4">
    <source>
        <dbReference type="ARBA" id="ARBA00022982"/>
    </source>
</evidence>
<keyword evidence="4" id="KW-0249">Electron transport</keyword>
<dbReference type="PROSITE" id="PS51007">
    <property type="entry name" value="CYTC"/>
    <property type="match status" value="3"/>
</dbReference>
<evidence type="ECO:0000313" key="8">
    <source>
        <dbReference type="EMBL" id="PZX56290.1"/>
    </source>
</evidence>
<dbReference type="SUPFAM" id="SSF46626">
    <property type="entry name" value="Cytochrome c"/>
    <property type="match status" value="3"/>
</dbReference>
<dbReference type="GO" id="GO:0046872">
    <property type="term" value="F:metal ion binding"/>
    <property type="evidence" value="ECO:0007669"/>
    <property type="project" value="UniProtKB-KW"/>
</dbReference>
<reference evidence="8 9" key="1">
    <citation type="submission" date="2018-06" db="EMBL/GenBank/DDBJ databases">
        <title>Genomic Encyclopedia of Archaeal and Bacterial Type Strains, Phase II (KMG-II): from individual species to whole genera.</title>
        <authorList>
            <person name="Goeker M."/>
        </authorList>
    </citation>
    <scope>NUCLEOTIDE SEQUENCE [LARGE SCALE GENOMIC DNA]</scope>
    <source>
        <strain evidence="8 9">DSM 18774</strain>
    </source>
</reference>
<feature type="domain" description="Cytochrome c" evidence="7">
    <location>
        <begin position="166"/>
        <end position="244"/>
    </location>
</feature>
<keyword evidence="1" id="KW-0813">Transport</keyword>
<evidence type="ECO:0000256" key="3">
    <source>
        <dbReference type="ARBA" id="ARBA00022723"/>
    </source>
</evidence>
<dbReference type="Pfam" id="PF13442">
    <property type="entry name" value="Cytochrome_CBB3"/>
    <property type="match status" value="1"/>
</dbReference>
<keyword evidence="2 6" id="KW-0349">Heme</keyword>
<dbReference type="InterPro" id="IPR050597">
    <property type="entry name" value="Cytochrome_c_Oxidase_Subunit"/>
</dbReference>
<accession>A0A2W7RD68</accession>
<keyword evidence="3 6" id="KW-0479">Metal-binding</keyword>
<evidence type="ECO:0000313" key="9">
    <source>
        <dbReference type="Proteomes" id="UP000249538"/>
    </source>
</evidence>
<dbReference type="AlphaFoldDB" id="A0A2W7RD68"/>
<dbReference type="Pfam" id="PF00034">
    <property type="entry name" value="Cytochrom_C"/>
    <property type="match status" value="1"/>
</dbReference>
<evidence type="ECO:0000256" key="1">
    <source>
        <dbReference type="ARBA" id="ARBA00022448"/>
    </source>
</evidence>
<dbReference type="Proteomes" id="UP000249538">
    <property type="component" value="Unassembled WGS sequence"/>
</dbReference>
<name>A0A2W7RD68_9RHOB</name>
<dbReference type="Gene3D" id="1.10.760.10">
    <property type="entry name" value="Cytochrome c-like domain"/>
    <property type="match status" value="3"/>
</dbReference>